<sequence length="317" mass="35535">MPPTTSSLLQSLPDSTNYNFSLKLNDDVVAKLRSAKDKPRLCVKNGEITDQISVPLGRLNTKLTINADNKLDKSIQKLHSENKKLAKLKEITKIGRLGSPTSPNMTVADQRSENLSHKLDNLKDLETIQLLNSENIAKSDLPVGVNSNVYTKAKDTLELNLDYAKFVDVPSPHLQSLFDKAGYGESHPFRLRVFCTKPVSYEPVVSDSSDNDDIIPGKKRKISDISASSSSNMSLVSRSESSQSSFDEMSEEETIPTKKLKPDKLIEKFESEYRVYKALYSKLSKAPKLDSASAERFVKMHNELSQLKYQLWNHKAL</sequence>
<evidence type="ECO:0000313" key="2">
    <source>
        <dbReference type="EMBL" id="CDK29492.1"/>
    </source>
</evidence>
<evidence type="ECO:0000256" key="1">
    <source>
        <dbReference type="SAM" id="MobiDB-lite"/>
    </source>
</evidence>
<dbReference type="Proteomes" id="UP000019384">
    <property type="component" value="Unassembled WGS sequence"/>
</dbReference>
<dbReference type="EMBL" id="HG793130">
    <property type="protein sequence ID" value="CDK29492.1"/>
    <property type="molecule type" value="Genomic_DNA"/>
</dbReference>
<dbReference type="AlphaFoldDB" id="W6MUR8"/>
<protein>
    <submittedName>
        <fullName evidence="2">Uncharacterized protein</fullName>
    </submittedName>
</protein>
<dbReference type="RefSeq" id="XP_022461477.1">
    <property type="nucleotide sequence ID" value="XM_022600679.1"/>
</dbReference>
<accession>W6MUR8</accession>
<feature type="compositionally biased region" description="Low complexity" evidence="1">
    <location>
        <begin position="233"/>
        <end position="247"/>
    </location>
</feature>
<reference evidence="2" key="1">
    <citation type="submission" date="2013-12" db="EMBL/GenBank/DDBJ databases">
        <authorList>
            <person name="Genoscope - CEA"/>
        </authorList>
    </citation>
    <scope>NUCLEOTIDE SEQUENCE</scope>
    <source>
        <strain evidence="2">CBS 1993</strain>
    </source>
</reference>
<reference evidence="2" key="2">
    <citation type="submission" date="2014-02" db="EMBL/GenBank/DDBJ databases">
        <title>Complete DNA sequence of /Kuraishia capsulata/ illustrates novel genomic features among budding yeasts (/Saccharomycotina/).</title>
        <authorList>
            <person name="Morales L."/>
            <person name="Noel B."/>
            <person name="Porcel B."/>
            <person name="Marcet-Houben M."/>
            <person name="Hullo M-F."/>
            <person name="Sacerdot C."/>
            <person name="Tekaia F."/>
            <person name="Leh-Louis V."/>
            <person name="Despons L."/>
            <person name="Khanna V."/>
            <person name="Aury J-M."/>
            <person name="Barbe V."/>
            <person name="Couloux A."/>
            <person name="Labadie K."/>
            <person name="Pelletier E."/>
            <person name="Souciet J-L."/>
            <person name="Boekhout T."/>
            <person name="Gabaldon T."/>
            <person name="Wincker P."/>
            <person name="Dujon B."/>
        </authorList>
    </citation>
    <scope>NUCLEOTIDE SEQUENCE</scope>
    <source>
        <strain evidence="2">CBS 1993</strain>
    </source>
</reference>
<dbReference type="HOGENOM" id="CLU_877349_0_0_1"/>
<gene>
    <name evidence="2" type="ORF">KUCA_T00005480001</name>
</gene>
<dbReference type="GeneID" id="34522865"/>
<organism evidence="2 3">
    <name type="scientific">Kuraishia capsulata CBS 1993</name>
    <dbReference type="NCBI Taxonomy" id="1382522"/>
    <lineage>
        <taxon>Eukaryota</taxon>
        <taxon>Fungi</taxon>
        <taxon>Dikarya</taxon>
        <taxon>Ascomycota</taxon>
        <taxon>Saccharomycotina</taxon>
        <taxon>Pichiomycetes</taxon>
        <taxon>Pichiales</taxon>
        <taxon>Pichiaceae</taxon>
        <taxon>Kuraishia</taxon>
    </lineage>
</organism>
<keyword evidence="3" id="KW-1185">Reference proteome</keyword>
<name>W6MUR8_9ASCO</name>
<feature type="region of interest" description="Disordered" evidence="1">
    <location>
        <begin position="233"/>
        <end position="254"/>
    </location>
</feature>
<evidence type="ECO:0000313" key="3">
    <source>
        <dbReference type="Proteomes" id="UP000019384"/>
    </source>
</evidence>
<proteinExistence type="predicted"/>